<keyword evidence="3 7" id="KW-1003">Cell membrane</keyword>
<evidence type="ECO:0000256" key="2">
    <source>
        <dbReference type="ARBA" id="ARBA00007651"/>
    </source>
</evidence>
<evidence type="ECO:0000256" key="6">
    <source>
        <dbReference type="ARBA" id="ARBA00023136"/>
    </source>
</evidence>
<evidence type="ECO:0000256" key="7">
    <source>
        <dbReference type="RuleBase" id="RU361233"/>
    </source>
</evidence>
<comment type="subcellular location">
    <subcellularLocation>
        <location evidence="1 7">Cell membrane</location>
        <topology evidence="1 7">Multi-pass membrane protein</topology>
    </subcellularLocation>
</comment>
<gene>
    <name evidence="9" type="ORF">Pyn_10660</name>
</gene>
<sequence>MEEEHSIFNFILRLGATAAALGAAITMGSSEQTLLFSTQFFQFQASYDDLPTFTYAPHS</sequence>
<evidence type="ECO:0000256" key="1">
    <source>
        <dbReference type="ARBA" id="ARBA00004651"/>
    </source>
</evidence>
<evidence type="ECO:0000259" key="8">
    <source>
        <dbReference type="Pfam" id="PF04535"/>
    </source>
</evidence>
<protein>
    <recommendedName>
        <fullName evidence="7">CASP-like protein</fullName>
    </recommendedName>
</protein>
<name>A0A314Z5V1_PRUYE</name>
<dbReference type="Pfam" id="PF04535">
    <property type="entry name" value="CASP_dom"/>
    <property type="match status" value="1"/>
</dbReference>
<dbReference type="GO" id="GO:0005886">
    <property type="term" value="C:plasma membrane"/>
    <property type="evidence" value="ECO:0007669"/>
    <property type="project" value="UniProtKB-SubCell"/>
</dbReference>
<comment type="subunit">
    <text evidence="7">Homodimer and heterodimers.</text>
</comment>
<keyword evidence="5 7" id="KW-1133">Transmembrane helix</keyword>
<dbReference type="AlphaFoldDB" id="A0A314Z5V1"/>
<evidence type="ECO:0000256" key="4">
    <source>
        <dbReference type="ARBA" id="ARBA00022692"/>
    </source>
</evidence>
<keyword evidence="6 7" id="KW-0472">Membrane</keyword>
<accession>A0A314Z5V1</accession>
<feature type="domain" description="Casparian strip membrane protein" evidence="8">
    <location>
        <begin position="4"/>
        <end position="55"/>
    </location>
</feature>
<reference evidence="9 10" key="1">
    <citation type="submission" date="2018-02" db="EMBL/GenBank/DDBJ databases">
        <title>Draft genome of wild Prunus yedoensis var. nudiflora.</title>
        <authorList>
            <person name="Baek S."/>
            <person name="Kim J.-H."/>
            <person name="Choi K."/>
            <person name="Kim G.-B."/>
            <person name="Cho A."/>
            <person name="Jang H."/>
            <person name="Shin C.-H."/>
            <person name="Yu H.-J."/>
            <person name="Mun J.-H."/>
        </authorList>
    </citation>
    <scope>NUCLEOTIDE SEQUENCE [LARGE SCALE GENOMIC DNA]</scope>
    <source>
        <strain evidence="10">cv. Jeju island</strain>
        <tissue evidence="9">Leaf</tissue>
    </source>
</reference>
<evidence type="ECO:0000256" key="5">
    <source>
        <dbReference type="ARBA" id="ARBA00022989"/>
    </source>
</evidence>
<comment type="caution">
    <text evidence="7">Lacks conserved residue(s) required for the propagation of feature annotation.</text>
</comment>
<dbReference type="STRING" id="2094558.A0A314Z5V1"/>
<keyword evidence="10" id="KW-1185">Reference proteome</keyword>
<proteinExistence type="inferred from homology"/>
<evidence type="ECO:0000256" key="3">
    <source>
        <dbReference type="ARBA" id="ARBA00022475"/>
    </source>
</evidence>
<organism evidence="9 10">
    <name type="scientific">Prunus yedoensis var. nudiflora</name>
    <dbReference type="NCBI Taxonomy" id="2094558"/>
    <lineage>
        <taxon>Eukaryota</taxon>
        <taxon>Viridiplantae</taxon>
        <taxon>Streptophyta</taxon>
        <taxon>Embryophyta</taxon>
        <taxon>Tracheophyta</taxon>
        <taxon>Spermatophyta</taxon>
        <taxon>Magnoliopsida</taxon>
        <taxon>eudicotyledons</taxon>
        <taxon>Gunneridae</taxon>
        <taxon>Pentapetalae</taxon>
        <taxon>rosids</taxon>
        <taxon>fabids</taxon>
        <taxon>Rosales</taxon>
        <taxon>Rosaceae</taxon>
        <taxon>Amygdaloideae</taxon>
        <taxon>Amygdaleae</taxon>
        <taxon>Prunus</taxon>
    </lineage>
</organism>
<dbReference type="EMBL" id="PJQY01000344">
    <property type="protein sequence ID" value="PQQ12568.1"/>
    <property type="molecule type" value="Genomic_DNA"/>
</dbReference>
<evidence type="ECO:0000313" key="10">
    <source>
        <dbReference type="Proteomes" id="UP000250321"/>
    </source>
</evidence>
<dbReference type="Proteomes" id="UP000250321">
    <property type="component" value="Unassembled WGS sequence"/>
</dbReference>
<dbReference type="InterPro" id="IPR006702">
    <property type="entry name" value="CASP_dom"/>
</dbReference>
<feature type="transmembrane region" description="Helical" evidence="7">
    <location>
        <begin position="6"/>
        <end position="27"/>
    </location>
</feature>
<keyword evidence="4 7" id="KW-0812">Transmembrane</keyword>
<comment type="similarity">
    <text evidence="2 7">Belongs to the Casparian strip membrane proteins (CASP) family.</text>
</comment>
<evidence type="ECO:0000313" key="9">
    <source>
        <dbReference type="EMBL" id="PQQ12568.1"/>
    </source>
</evidence>
<comment type="caution">
    <text evidence="9">The sequence shown here is derived from an EMBL/GenBank/DDBJ whole genome shotgun (WGS) entry which is preliminary data.</text>
</comment>